<accession>A0A5C5V3T5</accession>
<gene>
    <name evidence="1" type="ORF">KOR34_41800</name>
</gene>
<keyword evidence="2" id="KW-1185">Reference proteome</keyword>
<organism evidence="1 2">
    <name type="scientific">Posidoniimonas corsicana</name>
    <dbReference type="NCBI Taxonomy" id="1938618"/>
    <lineage>
        <taxon>Bacteria</taxon>
        <taxon>Pseudomonadati</taxon>
        <taxon>Planctomycetota</taxon>
        <taxon>Planctomycetia</taxon>
        <taxon>Pirellulales</taxon>
        <taxon>Lacipirellulaceae</taxon>
        <taxon>Posidoniimonas</taxon>
    </lineage>
</organism>
<evidence type="ECO:0000313" key="2">
    <source>
        <dbReference type="Proteomes" id="UP000316714"/>
    </source>
</evidence>
<dbReference type="EMBL" id="SIHJ01000003">
    <property type="protein sequence ID" value="TWT32417.1"/>
    <property type="molecule type" value="Genomic_DNA"/>
</dbReference>
<name>A0A5C5V3T5_9BACT</name>
<dbReference type="AlphaFoldDB" id="A0A5C5V3T5"/>
<proteinExistence type="predicted"/>
<reference evidence="1 2" key="1">
    <citation type="submission" date="2019-02" db="EMBL/GenBank/DDBJ databases">
        <title>Deep-cultivation of Planctomycetes and their phenomic and genomic characterization uncovers novel biology.</title>
        <authorList>
            <person name="Wiegand S."/>
            <person name="Jogler M."/>
            <person name="Boedeker C."/>
            <person name="Pinto D."/>
            <person name="Vollmers J."/>
            <person name="Rivas-Marin E."/>
            <person name="Kohn T."/>
            <person name="Peeters S.H."/>
            <person name="Heuer A."/>
            <person name="Rast P."/>
            <person name="Oberbeckmann S."/>
            <person name="Bunk B."/>
            <person name="Jeske O."/>
            <person name="Meyerdierks A."/>
            <person name="Storesund J.E."/>
            <person name="Kallscheuer N."/>
            <person name="Luecker S."/>
            <person name="Lage O.M."/>
            <person name="Pohl T."/>
            <person name="Merkel B.J."/>
            <person name="Hornburger P."/>
            <person name="Mueller R.-W."/>
            <person name="Bruemmer F."/>
            <person name="Labrenz M."/>
            <person name="Spormann A.M."/>
            <person name="Op Den Camp H."/>
            <person name="Overmann J."/>
            <person name="Amann R."/>
            <person name="Jetten M.S.M."/>
            <person name="Mascher T."/>
            <person name="Medema M.H."/>
            <person name="Devos D.P."/>
            <person name="Kaster A.-K."/>
            <person name="Ovreas L."/>
            <person name="Rohde M."/>
            <person name="Galperin M.Y."/>
            <person name="Jogler C."/>
        </authorList>
    </citation>
    <scope>NUCLEOTIDE SEQUENCE [LARGE SCALE GENOMIC DNA]</scope>
    <source>
        <strain evidence="1 2">KOR34</strain>
    </source>
</reference>
<sequence length="314" mass="34128">MSLLAADRRRAANVRGEDWSIPDLRAVSGRPGRPQGGEMQVGSASEGLLLQQANQRQQDHEVQAVFSEVLQSAGRQGYASAGPRGDHAPLAESASAAWEDWFDSQRVGGRYASVEDAGRLRSGYSELIARAHAEGGYEAPRQFLDSLTPDELAVVQRVQALADPIDVGALTEEGALNLLLPPAAQVDLNHDGLTRSGVAYGMRFPDSNTPPGVAAAWEEATAGMTLGERMTYELQMLTPLLTANIHLNPDGTFSHRSEPGDPDYRNPFADPGYSYAQAAQDQLDHLDFSRPWITAEQYDRGVAFWSRLKELLEG</sequence>
<comment type="caution">
    <text evidence="1">The sequence shown here is derived from an EMBL/GenBank/DDBJ whole genome shotgun (WGS) entry which is preliminary data.</text>
</comment>
<evidence type="ECO:0000313" key="1">
    <source>
        <dbReference type="EMBL" id="TWT32417.1"/>
    </source>
</evidence>
<protein>
    <submittedName>
        <fullName evidence="1">Uncharacterized protein</fullName>
    </submittedName>
</protein>
<dbReference type="Proteomes" id="UP000316714">
    <property type="component" value="Unassembled WGS sequence"/>
</dbReference>